<dbReference type="PANTHER" id="PTHR16305">
    <property type="entry name" value="TESTICULAR SOLUBLE ADENYLYL CYCLASE"/>
    <property type="match status" value="1"/>
</dbReference>
<evidence type="ECO:0000256" key="1">
    <source>
        <dbReference type="ARBA" id="ARBA00022741"/>
    </source>
</evidence>
<name>A0A1X1SSB5_9MYCO</name>
<accession>A0A1X1SSB5</accession>
<dbReference type="GO" id="GO:0005524">
    <property type="term" value="F:ATP binding"/>
    <property type="evidence" value="ECO:0007669"/>
    <property type="project" value="UniProtKB-KW"/>
</dbReference>
<dbReference type="GO" id="GO:0005737">
    <property type="term" value="C:cytoplasm"/>
    <property type="evidence" value="ECO:0007669"/>
    <property type="project" value="TreeGrafter"/>
</dbReference>
<dbReference type="InterPro" id="IPR027417">
    <property type="entry name" value="P-loop_NTPase"/>
</dbReference>
<dbReference type="InterPro" id="IPR036388">
    <property type="entry name" value="WH-like_DNA-bd_sf"/>
</dbReference>
<sequence length="939" mass="100426">MTPPIRGRDEELRAVREFGSSLAKRRGGSATSLDTRVVIVEGPPGIGKTRLLQEFIARADKGVRSLSGQAFEYQQTVPFAPLFMATLRADPPIGQASTLRRVHSADLRYLVVNDLQAAIGAAAAKTPIQIVLDDIHWADHATLMAVRSLTTGLAGAPVLWVLATRTGAGGPAVGTTVNLLHHDGARVLRLGAVEPTAVADIVADVVRAEADASLLSLADKAHGNPFLVMELILGLQEEGRISVAGGRASVSGRELPQRLTATMQERLDRLSADARRVVQVASVLPDSFSAGLLAEMLERRPIGLLSAVEEAVRADLLTEDEDGLRFRHDLLRQATRQSMPQSLRKAMERDVVAVLLAGGAAPVEVATQLARSAEVGDKAAIRALRQAAQSLAASDPSTAADISKRALQLLPWQHRARGPLVAETVVLLNQAMRYGEAQQLASATLSAGISAQEEADVRLGLSMLSPRPAGQRAEENRRALELASINDLTRTRHLGWLAYNLAMDGQTGDIRRAVDDALDAAALTDDVLTKVLAEASAAIVDCADGYAGRAEQALERLAVLTRSVEPGPVRHLAAINRAIVLLTLGQLDDAATSLAVSLRQARTQRNQMAVQLLTQIHALIHLAAGRLETARASVESLPEPERMTWTRIGGRIGLMVLARAGAHTNDRALLREVAINARDAHSAGGPGHRREAMAALAHLAWQRGDIAEAQRWLTDDFTLMQTPLWAVDLDHIVLAARVAAAAGDAGLRAQVLHAVKVLTREEPGAPLFNAVAQHARAILERDPDALIAAAKSLSELSRPLLHAAAAEDAGTELARANRTPEGLDQLNVAFETYLRCGATADAQRIGQALRAHGISRRVVGKPRPQTGIDSLTDSELKVVHLVAAGSTNREVAQRLYLSPHTVNSHLRSAFAKLGIRSRRELSRLINAHHEPVADEPSPN</sequence>
<dbReference type="SUPFAM" id="SSF52540">
    <property type="entry name" value="P-loop containing nucleoside triphosphate hydrolases"/>
    <property type="match status" value="1"/>
</dbReference>
<dbReference type="InterPro" id="IPR041664">
    <property type="entry name" value="AAA_16"/>
</dbReference>
<dbReference type="Gene3D" id="1.10.10.10">
    <property type="entry name" value="Winged helix-like DNA-binding domain superfamily/Winged helix DNA-binding domain"/>
    <property type="match status" value="1"/>
</dbReference>
<protein>
    <submittedName>
        <fullName evidence="3">Helix-turn-helix transcriptional regulator</fullName>
    </submittedName>
</protein>
<dbReference type="SMART" id="SM00421">
    <property type="entry name" value="HTH_LUXR"/>
    <property type="match status" value="1"/>
</dbReference>
<evidence type="ECO:0000256" key="2">
    <source>
        <dbReference type="ARBA" id="ARBA00022840"/>
    </source>
</evidence>
<dbReference type="EMBL" id="AP022613">
    <property type="protein sequence ID" value="BBZ39455.1"/>
    <property type="molecule type" value="Genomic_DNA"/>
</dbReference>
<dbReference type="GO" id="GO:0006355">
    <property type="term" value="P:regulation of DNA-templated transcription"/>
    <property type="evidence" value="ECO:0007669"/>
    <property type="project" value="InterPro"/>
</dbReference>
<keyword evidence="1" id="KW-0547">Nucleotide-binding</keyword>
<dbReference type="STRING" id="44010.AWC00_27630"/>
<proteinExistence type="predicted"/>
<dbReference type="CDD" id="cd06170">
    <property type="entry name" value="LuxR_C_like"/>
    <property type="match status" value="1"/>
</dbReference>
<organism evidence="3 4">
    <name type="scientific">Mycobacterium conspicuum</name>
    <dbReference type="NCBI Taxonomy" id="44010"/>
    <lineage>
        <taxon>Bacteria</taxon>
        <taxon>Bacillati</taxon>
        <taxon>Actinomycetota</taxon>
        <taxon>Actinomycetes</taxon>
        <taxon>Mycobacteriales</taxon>
        <taxon>Mycobacteriaceae</taxon>
        <taxon>Mycobacterium</taxon>
    </lineage>
</organism>
<reference evidence="3 4" key="1">
    <citation type="journal article" date="2019" name="Emerg. Microbes Infect.">
        <title>Comprehensive subspecies identification of 175 nontuberculous mycobacteria species based on 7547 genomic profiles.</title>
        <authorList>
            <person name="Matsumoto Y."/>
            <person name="Kinjo T."/>
            <person name="Motooka D."/>
            <person name="Nabeya D."/>
            <person name="Jung N."/>
            <person name="Uechi K."/>
            <person name="Horii T."/>
            <person name="Iida T."/>
            <person name="Fujita J."/>
            <person name="Nakamura S."/>
        </authorList>
    </citation>
    <scope>NUCLEOTIDE SEQUENCE [LARGE SCALE GENOMIC DNA]</scope>
    <source>
        <strain evidence="3 4">JCM 14738</strain>
    </source>
</reference>
<dbReference type="PRINTS" id="PR00038">
    <property type="entry name" value="HTHLUXR"/>
</dbReference>
<gene>
    <name evidence="3" type="ORF">MCNS_25180</name>
</gene>
<dbReference type="Pfam" id="PF13191">
    <property type="entry name" value="AAA_16"/>
    <property type="match status" value="1"/>
</dbReference>
<dbReference type="PROSITE" id="PS50043">
    <property type="entry name" value="HTH_LUXR_2"/>
    <property type="match status" value="1"/>
</dbReference>
<dbReference type="AlphaFoldDB" id="A0A1X1SSB5"/>
<dbReference type="Pfam" id="PF00196">
    <property type="entry name" value="GerE"/>
    <property type="match status" value="1"/>
</dbReference>
<dbReference type="InterPro" id="IPR016032">
    <property type="entry name" value="Sig_transdc_resp-reg_C-effctor"/>
</dbReference>
<evidence type="ECO:0000313" key="3">
    <source>
        <dbReference type="EMBL" id="BBZ39455.1"/>
    </source>
</evidence>
<dbReference type="PANTHER" id="PTHR16305:SF35">
    <property type="entry name" value="TRANSCRIPTIONAL ACTIVATOR DOMAIN"/>
    <property type="match status" value="1"/>
</dbReference>
<dbReference type="Proteomes" id="UP000467385">
    <property type="component" value="Chromosome"/>
</dbReference>
<keyword evidence="2" id="KW-0067">ATP-binding</keyword>
<keyword evidence="4" id="KW-1185">Reference proteome</keyword>
<dbReference type="GO" id="GO:0003677">
    <property type="term" value="F:DNA binding"/>
    <property type="evidence" value="ECO:0007669"/>
    <property type="project" value="InterPro"/>
</dbReference>
<dbReference type="InterPro" id="IPR000792">
    <property type="entry name" value="Tscrpt_reg_LuxR_C"/>
</dbReference>
<dbReference type="RefSeq" id="WP_232079284.1">
    <property type="nucleotide sequence ID" value="NZ_AP022613.1"/>
</dbReference>
<dbReference type="SUPFAM" id="SSF46894">
    <property type="entry name" value="C-terminal effector domain of the bipartite response regulators"/>
    <property type="match status" value="1"/>
</dbReference>
<dbReference type="PROSITE" id="PS00622">
    <property type="entry name" value="HTH_LUXR_1"/>
    <property type="match status" value="1"/>
</dbReference>
<evidence type="ECO:0000313" key="4">
    <source>
        <dbReference type="Proteomes" id="UP000467385"/>
    </source>
</evidence>
<dbReference type="GO" id="GO:0004016">
    <property type="term" value="F:adenylate cyclase activity"/>
    <property type="evidence" value="ECO:0007669"/>
    <property type="project" value="TreeGrafter"/>
</dbReference>